<dbReference type="InterPro" id="IPR036388">
    <property type="entry name" value="WH-like_DNA-bd_sf"/>
</dbReference>
<dbReference type="Gene3D" id="1.10.287.1350">
    <property type="match status" value="1"/>
</dbReference>
<feature type="domain" description="O-methyltransferase C-terminal" evidence="4">
    <location>
        <begin position="117"/>
        <end position="320"/>
    </location>
</feature>
<dbReference type="Gene3D" id="1.10.10.10">
    <property type="entry name" value="Winged helix-like DNA-binding domain superfamily/Winged helix DNA-binding domain"/>
    <property type="match status" value="1"/>
</dbReference>
<evidence type="ECO:0000259" key="5">
    <source>
        <dbReference type="Pfam" id="PF08100"/>
    </source>
</evidence>
<dbReference type="Pfam" id="PF08100">
    <property type="entry name" value="Dimerisation"/>
    <property type="match status" value="1"/>
</dbReference>
<evidence type="ECO:0000313" key="6">
    <source>
        <dbReference type="EMBL" id="MBD2181607.1"/>
    </source>
</evidence>
<dbReference type="EMBL" id="JACJPW010000023">
    <property type="protein sequence ID" value="MBD2181607.1"/>
    <property type="molecule type" value="Genomic_DNA"/>
</dbReference>
<name>A0A926VD39_9CYAN</name>
<accession>A0A926VD39</accession>
<dbReference type="PIRSF" id="PIRSF005739">
    <property type="entry name" value="O-mtase"/>
    <property type="match status" value="1"/>
</dbReference>
<evidence type="ECO:0000313" key="7">
    <source>
        <dbReference type="Proteomes" id="UP000641646"/>
    </source>
</evidence>
<evidence type="ECO:0000256" key="3">
    <source>
        <dbReference type="ARBA" id="ARBA00022691"/>
    </source>
</evidence>
<keyword evidence="1 6" id="KW-0489">Methyltransferase</keyword>
<dbReference type="InterPro" id="IPR001077">
    <property type="entry name" value="COMT_C"/>
</dbReference>
<dbReference type="SUPFAM" id="SSF46785">
    <property type="entry name" value="Winged helix' DNA-binding domain"/>
    <property type="match status" value="1"/>
</dbReference>
<dbReference type="PROSITE" id="PS51683">
    <property type="entry name" value="SAM_OMT_II"/>
    <property type="match status" value="1"/>
</dbReference>
<reference evidence="6" key="2">
    <citation type="submission" date="2020-08" db="EMBL/GenBank/DDBJ databases">
        <authorList>
            <person name="Chen M."/>
            <person name="Teng W."/>
            <person name="Zhao L."/>
            <person name="Hu C."/>
            <person name="Zhou Y."/>
            <person name="Han B."/>
            <person name="Song L."/>
            <person name="Shu W."/>
        </authorList>
    </citation>
    <scope>NUCLEOTIDE SEQUENCE</scope>
    <source>
        <strain evidence="6">FACHB-1375</strain>
    </source>
</reference>
<reference evidence="6" key="1">
    <citation type="journal article" date="2015" name="ISME J.">
        <title>Draft Genome Sequence of Streptomyces incarnatus NRRL8089, which Produces the Nucleoside Antibiotic Sinefungin.</title>
        <authorList>
            <person name="Oshima K."/>
            <person name="Hattori M."/>
            <person name="Shimizu H."/>
            <person name="Fukuda K."/>
            <person name="Nemoto M."/>
            <person name="Inagaki K."/>
            <person name="Tamura T."/>
        </authorList>
    </citation>
    <scope>NUCLEOTIDE SEQUENCE</scope>
    <source>
        <strain evidence="6">FACHB-1375</strain>
    </source>
</reference>
<dbReference type="RefSeq" id="WP_190464416.1">
    <property type="nucleotide sequence ID" value="NZ_JACJPW010000023.1"/>
</dbReference>
<dbReference type="Gene3D" id="3.40.50.150">
    <property type="entry name" value="Vaccinia Virus protein VP39"/>
    <property type="match status" value="1"/>
</dbReference>
<dbReference type="GO" id="GO:0046983">
    <property type="term" value="F:protein dimerization activity"/>
    <property type="evidence" value="ECO:0007669"/>
    <property type="project" value="InterPro"/>
</dbReference>
<evidence type="ECO:0000256" key="2">
    <source>
        <dbReference type="ARBA" id="ARBA00022679"/>
    </source>
</evidence>
<comment type="caution">
    <text evidence="6">The sequence shown here is derived from an EMBL/GenBank/DDBJ whole genome shotgun (WGS) entry which is preliminary data.</text>
</comment>
<dbReference type="InterPro" id="IPR016461">
    <property type="entry name" value="COMT-like"/>
</dbReference>
<dbReference type="AlphaFoldDB" id="A0A926VD39"/>
<dbReference type="InterPro" id="IPR029063">
    <property type="entry name" value="SAM-dependent_MTases_sf"/>
</dbReference>
<feature type="domain" description="O-methyltransferase dimerisation" evidence="5">
    <location>
        <begin position="15"/>
        <end position="89"/>
    </location>
</feature>
<dbReference type="GO" id="GO:0032259">
    <property type="term" value="P:methylation"/>
    <property type="evidence" value="ECO:0007669"/>
    <property type="project" value="UniProtKB-KW"/>
</dbReference>
<sequence>MNKPPTKSPMIAFVELASKYWISQALNVAAKLGIADFLTQEAKTVDELAQATNSHASSLYRLLRCLASVGVFTEVEPYRFGLTPIAEYLRSDNPYSLRDQPIMHCEDWHWRTTGTMFDAVKTGKPAINHLFQVNSYWEYLVQHPESQALFDRVMLASARNFYSPFVKTYDFSNCIKLVDVAGGRGSLLASILKINPHMKGILFDMPQTVEEAGQFLEKEGVLDRCERIGGNMFESVPKGGDIYTISYIFIDWDDESIIKVLKNIRNAIAENGKLLVLDAVVPPGDEYSWIKWVDLEEMTLSYGGPRTESEFTKVFQAGGFTLSRILTMDTPCSVMELIPA</sequence>
<dbReference type="Pfam" id="PF00891">
    <property type="entry name" value="Methyltransf_2"/>
    <property type="match status" value="1"/>
</dbReference>
<keyword evidence="3" id="KW-0949">S-adenosyl-L-methionine</keyword>
<protein>
    <submittedName>
        <fullName evidence="6">Methyltransferase</fullName>
    </submittedName>
</protein>
<dbReference type="PANTHER" id="PTHR43712:SF2">
    <property type="entry name" value="O-METHYLTRANSFERASE CICE"/>
    <property type="match status" value="1"/>
</dbReference>
<gene>
    <name evidence="6" type="ORF">H6G03_10890</name>
</gene>
<dbReference type="Proteomes" id="UP000641646">
    <property type="component" value="Unassembled WGS sequence"/>
</dbReference>
<keyword evidence="2" id="KW-0808">Transferase</keyword>
<organism evidence="6 7">
    <name type="scientific">Aerosakkonema funiforme FACHB-1375</name>
    <dbReference type="NCBI Taxonomy" id="2949571"/>
    <lineage>
        <taxon>Bacteria</taxon>
        <taxon>Bacillati</taxon>
        <taxon>Cyanobacteriota</taxon>
        <taxon>Cyanophyceae</taxon>
        <taxon>Oscillatoriophycideae</taxon>
        <taxon>Aerosakkonematales</taxon>
        <taxon>Aerosakkonemataceae</taxon>
        <taxon>Aerosakkonema</taxon>
    </lineage>
</organism>
<evidence type="ECO:0000259" key="4">
    <source>
        <dbReference type="Pfam" id="PF00891"/>
    </source>
</evidence>
<dbReference type="InterPro" id="IPR012967">
    <property type="entry name" value="COMT_dimerisation"/>
</dbReference>
<dbReference type="PANTHER" id="PTHR43712">
    <property type="entry name" value="PUTATIVE (AFU_ORTHOLOGUE AFUA_4G14580)-RELATED"/>
    <property type="match status" value="1"/>
</dbReference>
<dbReference type="InterPro" id="IPR036390">
    <property type="entry name" value="WH_DNA-bd_sf"/>
</dbReference>
<keyword evidence="7" id="KW-1185">Reference proteome</keyword>
<dbReference type="SUPFAM" id="SSF53335">
    <property type="entry name" value="S-adenosyl-L-methionine-dependent methyltransferases"/>
    <property type="match status" value="1"/>
</dbReference>
<dbReference type="GO" id="GO:0008171">
    <property type="term" value="F:O-methyltransferase activity"/>
    <property type="evidence" value="ECO:0007669"/>
    <property type="project" value="InterPro"/>
</dbReference>
<evidence type="ECO:0000256" key="1">
    <source>
        <dbReference type="ARBA" id="ARBA00022603"/>
    </source>
</evidence>
<proteinExistence type="predicted"/>